<keyword evidence="2" id="KW-1185">Reference proteome</keyword>
<dbReference type="SUPFAM" id="SSF55961">
    <property type="entry name" value="Bet v1-like"/>
    <property type="match status" value="1"/>
</dbReference>
<evidence type="ECO:0000313" key="2">
    <source>
        <dbReference type="Proteomes" id="UP000598120"/>
    </source>
</evidence>
<sequence length="155" mass="17818">MKKIEFKEQIKASPKIVYETMLGLNDITTYEQWTAKFNPTSTYEGSWKKGEKMYFTGTDENGKRGGMISEIAENKPYEFVSIRHYGILDGDNEITSGEQVDNWAGSLENYSFQESNGITTVKVEMDTMDDYIDYFKESWPKALNILKKIAENKSS</sequence>
<gene>
    <name evidence="1" type="ORF">GCM10011531_19690</name>
</gene>
<proteinExistence type="predicted"/>
<accession>A0A8J2TQF5</accession>
<dbReference type="InterPro" id="IPR023393">
    <property type="entry name" value="START-like_dom_sf"/>
</dbReference>
<evidence type="ECO:0000313" key="1">
    <source>
        <dbReference type="EMBL" id="GFZ88201.1"/>
    </source>
</evidence>
<dbReference type="AlphaFoldDB" id="A0A8J2TQF5"/>
<organism evidence="1 2">
    <name type="scientific">Aquaticitalea lipolytica</name>
    <dbReference type="NCBI Taxonomy" id="1247562"/>
    <lineage>
        <taxon>Bacteria</taxon>
        <taxon>Pseudomonadati</taxon>
        <taxon>Bacteroidota</taxon>
        <taxon>Flavobacteriia</taxon>
        <taxon>Flavobacteriales</taxon>
        <taxon>Flavobacteriaceae</taxon>
        <taxon>Aquaticitalea</taxon>
    </lineage>
</organism>
<dbReference type="EMBL" id="BMIC01000003">
    <property type="protein sequence ID" value="GFZ88201.1"/>
    <property type="molecule type" value="Genomic_DNA"/>
</dbReference>
<name>A0A8J2TQF5_9FLAO</name>
<dbReference type="Gene3D" id="3.30.530.20">
    <property type="match status" value="1"/>
</dbReference>
<dbReference type="RefSeq" id="WP_188606201.1">
    <property type="nucleotide sequence ID" value="NZ_BMIC01000003.1"/>
</dbReference>
<protein>
    <recommendedName>
        <fullName evidence="3">Tungsten formylmethanofuran dehydrogenase</fullName>
    </recommendedName>
</protein>
<evidence type="ECO:0008006" key="3">
    <source>
        <dbReference type="Google" id="ProtNLM"/>
    </source>
</evidence>
<comment type="caution">
    <text evidence="1">The sequence shown here is derived from an EMBL/GenBank/DDBJ whole genome shotgun (WGS) entry which is preliminary data.</text>
</comment>
<reference evidence="1 2" key="1">
    <citation type="journal article" date="2014" name="Int. J. Syst. Evol. Microbiol.">
        <title>Complete genome sequence of Corynebacterium casei LMG S-19264T (=DSM 44701T), isolated from a smear-ripened cheese.</title>
        <authorList>
            <consortium name="US DOE Joint Genome Institute (JGI-PGF)"/>
            <person name="Walter F."/>
            <person name="Albersmeier A."/>
            <person name="Kalinowski J."/>
            <person name="Ruckert C."/>
        </authorList>
    </citation>
    <scope>NUCLEOTIDE SEQUENCE [LARGE SCALE GENOMIC DNA]</scope>
    <source>
        <strain evidence="1 2">CGMCC 1.15295</strain>
    </source>
</reference>
<dbReference type="Proteomes" id="UP000598120">
    <property type="component" value="Unassembled WGS sequence"/>
</dbReference>